<feature type="signal peptide" evidence="1">
    <location>
        <begin position="1"/>
        <end position="18"/>
    </location>
</feature>
<protein>
    <submittedName>
        <fullName evidence="2">Uncharacterized protein</fullName>
    </submittedName>
</protein>
<dbReference type="AlphaFoldDB" id="A0A831RWV1"/>
<comment type="caution">
    <text evidence="2">The sequence shown here is derived from an EMBL/GenBank/DDBJ whole genome shotgun (WGS) entry which is preliminary data.</text>
</comment>
<name>A0A831RWV1_9GAMM</name>
<keyword evidence="1" id="KW-0732">Signal</keyword>
<organism evidence="2">
    <name type="scientific">Thiolapillus brandeum</name>
    <dbReference type="NCBI Taxonomy" id="1076588"/>
    <lineage>
        <taxon>Bacteria</taxon>
        <taxon>Pseudomonadati</taxon>
        <taxon>Pseudomonadota</taxon>
        <taxon>Gammaproteobacteria</taxon>
        <taxon>Chromatiales</taxon>
        <taxon>Sedimenticolaceae</taxon>
        <taxon>Thiolapillus</taxon>
    </lineage>
</organism>
<evidence type="ECO:0000313" key="2">
    <source>
        <dbReference type="EMBL" id="HEC07156.1"/>
    </source>
</evidence>
<dbReference type="Proteomes" id="UP000886339">
    <property type="component" value="Unassembled WGS sequence"/>
</dbReference>
<reference evidence="2" key="1">
    <citation type="journal article" date="2020" name="mSystems">
        <title>Genome- and Community-Level Interaction Insights into Carbon Utilization and Element Cycling Functions of Hydrothermarchaeota in Hydrothermal Sediment.</title>
        <authorList>
            <person name="Zhou Z."/>
            <person name="Liu Y."/>
            <person name="Xu W."/>
            <person name="Pan J."/>
            <person name="Luo Z.H."/>
            <person name="Li M."/>
        </authorList>
    </citation>
    <scope>NUCLEOTIDE SEQUENCE [LARGE SCALE GENOMIC DNA]</scope>
    <source>
        <strain evidence="2">HyVt-458</strain>
    </source>
</reference>
<gene>
    <name evidence="2" type="ORF">ENJ12_09900</name>
</gene>
<evidence type="ECO:0000256" key="1">
    <source>
        <dbReference type="SAM" id="SignalP"/>
    </source>
</evidence>
<proteinExistence type="predicted"/>
<sequence length="100" mass="11268">MKKALTVMVLTGSQLVTAALPPRYQNERDLDAMVSWIKSNERVLTTLNGIDFRGWTVRYADDCRAVFHRRQVVHPAGWVGPADPLEFSYSTCGGKRTRGE</sequence>
<accession>A0A831RWV1</accession>
<dbReference type="EMBL" id="DRLF01000340">
    <property type="protein sequence ID" value="HEC07156.1"/>
    <property type="molecule type" value="Genomic_DNA"/>
</dbReference>
<feature type="chain" id="PRO_5032978607" evidence="1">
    <location>
        <begin position="19"/>
        <end position="100"/>
    </location>
</feature>